<evidence type="ECO:0000313" key="12">
    <source>
        <dbReference type="EMBL" id="MDQ7251501.1"/>
    </source>
</evidence>
<dbReference type="Pfam" id="PF02518">
    <property type="entry name" value="HATPase_c"/>
    <property type="match status" value="1"/>
</dbReference>
<dbReference type="InterPro" id="IPR050980">
    <property type="entry name" value="2C_sensor_his_kinase"/>
</dbReference>
<dbReference type="PANTHER" id="PTHR44936:SF10">
    <property type="entry name" value="SENSOR PROTEIN RSTB"/>
    <property type="match status" value="1"/>
</dbReference>
<dbReference type="InterPro" id="IPR036890">
    <property type="entry name" value="HATPase_C_sf"/>
</dbReference>
<keyword evidence="8 12" id="KW-0418">Kinase</keyword>
<reference evidence="13" key="1">
    <citation type="submission" date="2023-08" db="EMBL/GenBank/DDBJ databases">
        <title>Rhodospirillaceae gen. nov., a novel taxon isolated from the Yangtze River Yuezi River estuary sludge.</title>
        <authorList>
            <person name="Ruan L."/>
        </authorList>
    </citation>
    <scope>NUCLEOTIDE SEQUENCE [LARGE SCALE GENOMIC DNA]</scope>
    <source>
        <strain evidence="13">R-7</strain>
    </source>
</reference>
<dbReference type="Gene3D" id="1.10.287.130">
    <property type="match status" value="1"/>
</dbReference>
<evidence type="ECO:0000256" key="7">
    <source>
        <dbReference type="ARBA" id="ARBA00022741"/>
    </source>
</evidence>
<feature type="transmembrane region" description="Helical" evidence="10">
    <location>
        <begin position="139"/>
        <end position="158"/>
    </location>
</feature>
<name>A0ABU0YWY0_9PROT</name>
<gene>
    <name evidence="12" type="ORF">Q8A70_27695</name>
</gene>
<keyword evidence="13" id="KW-1185">Reference proteome</keyword>
<comment type="caution">
    <text evidence="12">The sequence shown here is derived from an EMBL/GenBank/DDBJ whole genome shotgun (WGS) entry which is preliminary data.</text>
</comment>
<evidence type="ECO:0000256" key="1">
    <source>
        <dbReference type="ARBA" id="ARBA00000085"/>
    </source>
</evidence>
<feature type="transmembrane region" description="Helical" evidence="10">
    <location>
        <begin position="170"/>
        <end position="189"/>
    </location>
</feature>
<dbReference type="EC" id="2.7.13.3" evidence="3"/>
<dbReference type="InterPro" id="IPR047770">
    <property type="entry name" value="RegB"/>
</dbReference>
<evidence type="ECO:0000313" key="13">
    <source>
        <dbReference type="Proteomes" id="UP001230156"/>
    </source>
</evidence>
<sequence>MDAALGPSERHAVRPKRLPRQRGRIRLRTIIFIRWIAVAGQLSTLLFVQFGMGFPLPLPWTLATVAALAVVTLGAQVRRSASHRLTDRESALYFAFDMVQLSVLLFLTGGLNNPFAILILAPVTVSATTLSYRSTLGLAALAITCINVLAFYHLPLPWSGEGYALAPNFVMGLAISLGLAVLFITSYVYRVAQESRRLSDALAAAQAALDREQSLSSLGALAAAAAHELGSPLGTISLVSRELQRELEPDDPIREDIDLLVSQSARCREILAELSRRPEEQQADHFNAMPAPLLIELAAESHRRPEVVLRIEEQADPADPVPPLLPRRPELIHGLGNLLQNAIEFAREEVKVTIAWNAGEIRITISDDGTGFPRELLDRLGDPYLSRGADLKKAPERKGDHMGLGIFIAQQLIERSGGSVSFNNNAYGGAEVIAVWPRSAFEGASEHE</sequence>
<dbReference type="Pfam" id="PF00512">
    <property type="entry name" value="HisKA"/>
    <property type="match status" value="1"/>
</dbReference>
<dbReference type="PROSITE" id="PS50109">
    <property type="entry name" value="HIS_KIN"/>
    <property type="match status" value="1"/>
</dbReference>
<dbReference type="PANTHER" id="PTHR44936">
    <property type="entry name" value="SENSOR PROTEIN CREC"/>
    <property type="match status" value="1"/>
</dbReference>
<evidence type="ECO:0000256" key="6">
    <source>
        <dbReference type="ARBA" id="ARBA00022679"/>
    </source>
</evidence>
<dbReference type="SUPFAM" id="SSF47384">
    <property type="entry name" value="Homodimeric domain of signal transducing histidine kinase"/>
    <property type="match status" value="1"/>
</dbReference>
<keyword evidence="4" id="KW-1003">Cell membrane</keyword>
<dbReference type="RefSeq" id="WP_379961937.1">
    <property type="nucleotide sequence ID" value="NZ_JAUYVI010000012.1"/>
</dbReference>
<accession>A0ABU0YWY0</accession>
<evidence type="ECO:0000256" key="8">
    <source>
        <dbReference type="ARBA" id="ARBA00022777"/>
    </source>
</evidence>
<keyword evidence="10" id="KW-0812">Transmembrane</keyword>
<dbReference type="InterPro" id="IPR005467">
    <property type="entry name" value="His_kinase_dom"/>
</dbReference>
<evidence type="ECO:0000256" key="3">
    <source>
        <dbReference type="ARBA" id="ARBA00012438"/>
    </source>
</evidence>
<feature type="domain" description="Histidine kinase" evidence="11">
    <location>
        <begin position="224"/>
        <end position="440"/>
    </location>
</feature>
<proteinExistence type="predicted"/>
<dbReference type="SUPFAM" id="SSF55874">
    <property type="entry name" value="ATPase domain of HSP90 chaperone/DNA topoisomerase II/histidine kinase"/>
    <property type="match status" value="1"/>
</dbReference>
<dbReference type="PRINTS" id="PR00344">
    <property type="entry name" value="BCTRLSENSOR"/>
</dbReference>
<feature type="transmembrane region" description="Helical" evidence="10">
    <location>
        <begin position="31"/>
        <end position="52"/>
    </location>
</feature>
<keyword evidence="10" id="KW-1133">Transmembrane helix</keyword>
<dbReference type="EMBL" id="JAUYVI010000012">
    <property type="protein sequence ID" value="MDQ7251501.1"/>
    <property type="molecule type" value="Genomic_DNA"/>
</dbReference>
<organism evidence="12 13">
    <name type="scientific">Dongia sedimenti</name>
    <dbReference type="NCBI Taxonomy" id="3064282"/>
    <lineage>
        <taxon>Bacteria</taxon>
        <taxon>Pseudomonadati</taxon>
        <taxon>Pseudomonadota</taxon>
        <taxon>Alphaproteobacteria</taxon>
        <taxon>Rhodospirillales</taxon>
        <taxon>Dongiaceae</taxon>
        <taxon>Dongia</taxon>
    </lineage>
</organism>
<evidence type="ECO:0000256" key="5">
    <source>
        <dbReference type="ARBA" id="ARBA00022553"/>
    </source>
</evidence>
<dbReference type="InterPro" id="IPR036097">
    <property type="entry name" value="HisK_dim/P_sf"/>
</dbReference>
<dbReference type="InterPro" id="IPR003594">
    <property type="entry name" value="HATPase_dom"/>
</dbReference>
<evidence type="ECO:0000259" key="11">
    <source>
        <dbReference type="PROSITE" id="PS50109"/>
    </source>
</evidence>
<protein>
    <recommendedName>
        <fullName evidence="3">histidine kinase</fullName>
        <ecNumber evidence="3">2.7.13.3</ecNumber>
    </recommendedName>
</protein>
<dbReference type="NCBIfam" id="NF033792">
    <property type="entry name" value="ActS_PrrB_HisK"/>
    <property type="match status" value="1"/>
</dbReference>
<keyword evidence="6" id="KW-0808">Transferase</keyword>
<evidence type="ECO:0000256" key="2">
    <source>
        <dbReference type="ARBA" id="ARBA00004651"/>
    </source>
</evidence>
<comment type="subcellular location">
    <subcellularLocation>
        <location evidence="2">Cell membrane</location>
        <topology evidence="2">Multi-pass membrane protein</topology>
    </subcellularLocation>
</comment>
<keyword evidence="7" id="KW-0547">Nucleotide-binding</keyword>
<dbReference type="SMART" id="SM00388">
    <property type="entry name" value="HisKA"/>
    <property type="match status" value="1"/>
</dbReference>
<keyword evidence="10" id="KW-0472">Membrane</keyword>
<dbReference type="Pfam" id="PF25323">
    <property type="entry name" value="6TM_PilS"/>
    <property type="match status" value="1"/>
</dbReference>
<dbReference type="Gene3D" id="3.30.565.10">
    <property type="entry name" value="Histidine kinase-like ATPase, C-terminal domain"/>
    <property type="match status" value="1"/>
</dbReference>
<dbReference type="SMART" id="SM00387">
    <property type="entry name" value="HATPase_c"/>
    <property type="match status" value="1"/>
</dbReference>
<comment type="catalytic activity">
    <reaction evidence="1">
        <text>ATP + protein L-histidine = ADP + protein N-phospho-L-histidine.</text>
        <dbReference type="EC" id="2.7.13.3"/>
    </reaction>
</comment>
<keyword evidence="5" id="KW-0597">Phosphoprotein</keyword>
<dbReference type="Proteomes" id="UP001230156">
    <property type="component" value="Unassembled WGS sequence"/>
</dbReference>
<dbReference type="InterPro" id="IPR003661">
    <property type="entry name" value="HisK_dim/P_dom"/>
</dbReference>
<keyword evidence="9" id="KW-0067">ATP-binding</keyword>
<evidence type="ECO:0000256" key="9">
    <source>
        <dbReference type="ARBA" id="ARBA00022840"/>
    </source>
</evidence>
<dbReference type="InterPro" id="IPR004358">
    <property type="entry name" value="Sig_transdc_His_kin-like_C"/>
</dbReference>
<evidence type="ECO:0000256" key="10">
    <source>
        <dbReference type="SAM" id="Phobius"/>
    </source>
</evidence>
<dbReference type="CDD" id="cd00082">
    <property type="entry name" value="HisKA"/>
    <property type="match status" value="1"/>
</dbReference>
<evidence type="ECO:0000256" key="4">
    <source>
        <dbReference type="ARBA" id="ARBA00022475"/>
    </source>
</evidence>
<dbReference type="GO" id="GO:0016301">
    <property type="term" value="F:kinase activity"/>
    <property type="evidence" value="ECO:0007669"/>
    <property type="project" value="UniProtKB-KW"/>
</dbReference>